<dbReference type="RefSeq" id="WP_201368845.1">
    <property type="nucleotide sequence ID" value="NZ_BNJG01000001.1"/>
</dbReference>
<comment type="similarity">
    <text evidence="1">Belongs to the bacterial solute-binding protein 1 family.</text>
</comment>
<sequence length="433" mass="46845">MYSTTRRQFLVDGGKIVVGTSALAAFLAACGDSGASAASGILNYWVTSYQPHGANATGKLTDAAMAAYKKAHTDLKDVKATGFTGDQAGLTKVTQAVRGGTSIDLFRYPSDNLPLLIKQGLVAPIDEYLSAEDKDDFYPDILKSVTFDGKVYAWPLWVPPVAMYLNVDLFKERGIELPKDDWTYEEFVDIAQHLTFKRSNGQQVYGYTGAIDPDLVNTWSFLLGDGATPLSEDNKKYTLNTPEGVSGLQKLVDLAQKYKVTPPDFGTQSPDDIGTGFSQNKNYAMYSAPSGDSSGYRQSGLNFEVRAMPVGKRNKPFTVGGVGLIVVGKHNDKGQEKLAMDFANYLTGKQVGTDVNGYYLAPGARKSITVLDPISKFSPFVASTYFMPLIAQWSQVRTLIHSQLQNAVLGKSSAQEALNAPADEINSILSGNA</sequence>
<dbReference type="Gene3D" id="3.40.190.10">
    <property type="entry name" value="Periplasmic binding protein-like II"/>
    <property type="match status" value="1"/>
</dbReference>
<evidence type="ECO:0000256" key="3">
    <source>
        <dbReference type="ARBA" id="ARBA00022729"/>
    </source>
</evidence>
<dbReference type="PROSITE" id="PS51257">
    <property type="entry name" value="PROKAR_LIPOPROTEIN"/>
    <property type="match status" value="1"/>
</dbReference>
<dbReference type="Pfam" id="PF13416">
    <property type="entry name" value="SBP_bac_8"/>
    <property type="match status" value="1"/>
</dbReference>
<dbReference type="EMBL" id="BNJG01000001">
    <property type="protein sequence ID" value="GHO51881.1"/>
    <property type="molecule type" value="Genomic_DNA"/>
</dbReference>
<evidence type="ECO:0000256" key="1">
    <source>
        <dbReference type="ARBA" id="ARBA00008520"/>
    </source>
</evidence>
<dbReference type="PANTHER" id="PTHR30061:SF50">
    <property type="entry name" value="MALTOSE_MALTODEXTRIN-BINDING PERIPLASMIC PROTEIN"/>
    <property type="match status" value="1"/>
</dbReference>
<reference evidence="4 5" key="1">
    <citation type="journal article" date="2021" name="Int. J. Syst. Evol. Microbiol.">
        <title>Reticulibacter mediterranei gen. nov., sp. nov., within the new family Reticulibacteraceae fam. nov., and Ktedonospora formicarum gen. nov., sp. nov., Ktedonobacter robiniae sp. nov., Dictyobacter formicarum sp. nov. and Dictyobacter arantiisoli sp. nov., belonging to the class Ktedonobacteria.</title>
        <authorList>
            <person name="Yabe S."/>
            <person name="Zheng Y."/>
            <person name="Wang C.M."/>
            <person name="Sakai Y."/>
            <person name="Abe K."/>
            <person name="Yokota A."/>
            <person name="Donadio S."/>
            <person name="Cavaletti L."/>
            <person name="Monciardini P."/>
        </authorList>
    </citation>
    <scope>NUCLEOTIDE SEQUENCE [LARGE SCALE GENOMIC DNA]</scope>
    <source>
        <strain evidence="4 5">SOSP1-30</strain>
    </source>
</reference>
<keyword evidence="2" id="KW-0813">Transport</keyword>
<evidence type="ECO:0000256" key="2">
    <source>
        <dbReference type="ARBA" id="ARBA00022448"/>
    </source>
</evidence>
<organism evidence="4 5">
    <name type="scientific">Ktedonobacter robiniae</name>
    <dbReference type="NCBI Taxonomy" id="2778365"/>
    <lineage>
        <taxon>Bacteria</taxon>
        <taxon>Bacillati</taxon>
        <taxon>Chloroflexota</taxon>
        <taxon>Ktedonobacteria</taxon>
        <taxon>Ktedonobacterales</taxon>
        <taxon>Ktedonobacteraceae</taxon>
        <taxon>Ktedonobacter</taxon>
    </lineage>
</organism>
<name>A0ABQ3UGP4_9CHLR</name>
<accession>A0ABQ3UGP4</accession>
<keyword evidence="5" id="KW-1185">Reference proteome</keyword>
<evidence type="ECO:0000313" key="4">
    <source>
        <dbReference type="EMBL" id="GHO51881.1"/>
    </source>
</evidence>
<evidence type="ECO:0000313" key="5">
    <source>
        <dbReference type="Proteomes" id="UP000654345"/>
    </source>
</evidence>
<dbReference type="SUPFAM" id="SSF53850">
    <property type="entry name" value="Periplasmic binding protein-like II"/>
    <property type="match status" value="1"/>
</dbReference>
<comment type="caution">
    <text evidence="4">The sequence shown here is derived from an EMBL/GenBank/DDBJ whole genome shotgun (WGS) entry which is preliminary data.</text>
</comment>
<proteinExistence type="inferred from homology"/>
<dbReference type="Proteomes" id="UP000654345">
    <property type="component" value="Unassembled WGS sequence"/>
</dbReference>
<dbReference type="PANTHER" id="PTHR30061">
    <property type="entry name" value="MALTOSE-BINDING PERIPLASMIC PROTEIN"/>
    <property type="match status" value="1"/>
</dbReference>
<dbReference type="InterPro" id="IPR006059">
    <property type="entry name" value="SBP"/>
</dbReference>
<keyword evidence="3" id="KW-0732">Signal</keyword>
<protein>
    <submittedName>
        <fullName evidence="4">ABC transporter substrate-binding protein</fullName>
    </submittedName>
</protein>
<gene>
    <name evidence="4" type="ORF">KSB_03560</name>
</gene>